<dbReference type="InterPro" id="IPR037401">
    <property type="entry name" value="SnoaL-like"/>
</dbReference>
<dbReference type="Gene3D" id="3.10.450.50">
    <property type="match status" value="1"/>
</dbReference>
<evidence type="ECO:0000313" key="2">
    <source>
        <dbReference type="EMBL" id="MFC3636139.1"/>
    </source>
</evidence>
<dbReference type="RefSeq" id="WP_191317739.1">
    <property type="nucleotide sequence ID" value="NZ_BNCG01000001.1"/>
</dbReference>
<name>A0ABV7UC20_9HYPH</name>
<keyword evidence="3" id="KW-1185">Reference proteome</keyword>
<evidence type="ECO:0000313" key="3">
    <source>
        <dbReference type="Proteomes" id="UP001595704"/>
    </source>
</evidence>
<dbReference type="EMBL" id="JBHRYC010000023">
    <property type="protein sequence ID" value="MFC3636139.1"/>
    <property type="molecule type" value="Genomic_DNA"/>
</dbReference>
<protein>
    <submittedName>
        <fullName evidence="2">Nuclear transport factor 2 family protein</fullName>
    </submittedName>
</protein>
<feature type="domain" description="SnoaL-like" evidence="1">
    <location>
        <begin position="18"/>
        <end position="126"/>
    </location>
</feature>
<sequence length="147" mass="15886">MAQGSATAEKMVAGRQRVDAHVTAFNAGDREPPRALFTPDANSRGVPGWVPVNGAIPIWRELHENTCMRLEISGVVSDGATAAALLHETGRFVGAFRGLAGHEPTGKHYELLAIEWFAFSGNLIARRWAARDSGALARQALDHCQEK</sequence>
<dbReference type="InterPro" id="IPR032710">
    <property type="entry name" value="NTF2-like_dom_sf"/>
</dbReference>
<comment type="caution">
    <text evidence="2">The sequence shown here is derived from an EMBL/GenBank/DDBJ whole genome shotgun (WGS) entry which is preliminary data.</text>
</comment>
<evidence type="ECO:0000259" key="1">
    <source>
        <dbReference type="Pfam" id="PF12680"/>
    </source>
</evidence>
<gene>
    <name evidence="2" type="ORF">ACFONL_01900</name>
</gene>
<organism evidence="2 3">
    <name type="scientific">Camelimonas fluminis</name>
    <dbReference type="NCBI Taxonomy" id="1576911"/>
    <lineage>
        <taxon>Bacteria</taxon>
        <taxon>Pseudomonadati</taxon>
        <taxon>Pseudomonadota</taxon>
        <taxon>Alphaproteobacteria</taxon>
        <taxon>Hyphomicrobiales</taxon>
        <taxon>Chelatococcaceae</taxon>
        <taxon>Camelimonas</taxon>
    </lineage>
</organism>
<dbReference type="SUPFAM" id="SSF54427">
    <property type="entry name" value="NTF2-like"/>
    <property type="match status" value="1"/>
</dbReference>
<proteinExistence type="predicted"/>
<reference evidence="3" key="1">
    <citation type="journal article" date="2019" name="Int. J. Syst. Evol. Microbiol.">
        <title>The Global Catalogue of Microorganisms (GCM) 10K type strain sequencing project: providing services to taxonomists for standard genome sequencing and annotation.</title>
        <authorList>
            <consortium name="The Broad Institute Genomics Platform"/>
            <consortium name="The Broad Institute Genome Sequencing Center for Infectious Disease"/>
            <person name="Wu L."/>
            <person name="Ma J."/>
        </authorList>
    </citation>
    <scope>NUCLEOTIDE SEQUENCE [LARGE SCALE GENOMIC DNA]</scope>
    <source>
        <strain evidence="3">KCTC 42282</strain>
    </source>
</reference>
<dbReference type="Pfam" id="PF12680">
    <property type="entry name" value="SnoaL_2"/>
    <property type="match status" value="1"/>
</dbReference>
<accession>A0ABV7UC20</accession>
<dbReference type="Proteomes" id="UP001595704">
    <property type="component" value="Unassembled WGS sequence"/>
</dbReference>